<dbReference type="Proteomes" id="UP000054717">
    <property type="component" value="Unassembled WGS sequence"/>
</dbReference>
<dbReference type="PRINTS" id="PR00032">
    <property type="entry name" value="HTHARAC"/>
</dbReference>
<name>A0A158ITX8_9BURK</name>
<sequence length="362" mass="39657">MNSSPNADRPARDDAPRPGIVSTRFSTHALPAVEQLLAWRARVGHVVDVPPQKTQLADGFGANIDLHSVGGLVFTDARTEAMRLERSVARVSADTRRDFAFHVYAEGETGEVSGVSRKRSAPGSVRGIVAFDMNQPFRVDRPACRVLTMFVPRAIVEAGLGDGDALHGRVVPYQAPLAQLVFDHFGATARELPGLGAENAENAENAADAARTLDAGAQLLIAAFREETKLTDTGRAAVQRALMGQVRRFIDANLHQGDLTPMRVVEALGLKRATLYRWFEHEGGLGAYIRHRRLREAADELVRFPHLQVTDIAYGLGFKSASDFTRAFRRAFDMSPQDARLRSLDLRRDAAARVSRAGRPFA</sequence>
<keyword evidence="1" id="KW-0805">Transcription regulation</keyword>
<evidence type="ECO:0000313" key="5">
    <source>
        <dbReference type="EMBL" id="SAL59629.1"/>
    </source>
</evidence>
<dbReference type="SMART" id="SM00342">
    <property type="entry name" value="HTH_ARAC"/>
    <property type="match status" value="1"/>
</dbReference>
<dbReference type="PROSITE" id="PS01124">
    <property type="entry name" value="HTH_ARAC_FAMILY_2"/>
    <property type="match status" value="1"/>
</dbReference>
<keyword evidence="6" id="KW-1185">Reference proteome</keyword>
<dbReference type="Gene3D" id="1.10.10.60">
    <property type="entry name" value="Homeodomain-like"/>
    <property type="match status" value="1"/>
</dbReference>
<reference evidence="5" key="1">
    <citation type="submission" date="2016-01" db="EMBL/GenBank/DDBJ databases">
        <authorList>
            <person name="Peeters Charlotte."/>
        </authorList>
    </citation>
    <scope>NUCLEOTIDE SEQUENCE</scope>
    <source>
        <strain evidence="5">LMG 22936</strain>
    </source>
</reference>
<dbReference type="EMBL" id="FCNZ02000012">
    <property type="protein sequence ID" value="SAL59629.1"/>
    <property type="molecule type" value="Genomic_DNA"/>
</dbReference>
<keyword evidence="3" id="KW-0804">Transcription</keyword>
<dbReference type="GO" id="GO:0003700">
    <property type="term" value="F:DNA-binding transcription factor activity"/>
    <property type="evidence" value="ECO:0007669"/>
    <property type="project" value="InterPro"/>
</dbReference>
<dbReference type="InterPro" id="IPR020449">
    <property type="entry name" value="Tscrpt_reg_AraC-type_HTH"/>
</dbReference>
<evidence type="ECO:0000256" key="2">
    <source>
        <dbReference type="ARBA" id="ARBA00023125"/>
    </source>
</evidence>
<evidence type="ECO:0000313" key="6">
    <source>
        <dbReference type="Proteomes" id="UP000054717"/>
    </source>
</evidence>
<evidence type="ECO:0000259" key="4">
    <source>
        <dbReference type="PROSITE" id="PS01124"/>
    </source>
</evidence>
<dbReference type="SUPFAM" id="SSF46689">
    <property type="entry name" value="Homeodomain-like"/>
    <property type="match status" value="1"/>
</dbReference>
<dbReference type="Pfam" id="PF12833">
    <property type="entry name" value="HTH_18"/>
    <property type="match status" value="1"/>
</dbReference>
<keyword evidence="2" id="KW-0238">DNA-binding</keyword>
<dbReference type="InterPro" id="IPR018062">
    <property type="entry name" value="HTH_AraC-typ_CS"/>
</dbReference>
<dbReference type="AlphaFoldDB" id="A0A158ITX8"/>
<dbReference type="PANTHER" id="PTHR46796">
    <property type="entry name" value="HTH-TYPE TRANSCRIPTIONAL ACTIVATOR RHAS-RELATED"/>
    <property type="match status" value="1"/>
</dbReference>
<dbReference type="RefSeq" id="WP_087631301.1">
    <property type="nucleotide sequence ID" value="NZ_FCNZ02000012.1"/>
</dbReference>
<evidence type="ECO:0000256" key="1">
    <source>
        <dbReference type="ARBA" id="ARBA00023015"/>
    </source>
</evidence>
<dbReference type="InterPro" id="IPR009057">
    <property type="entry name" value="Homeodomain-like_sf"/>
</dbReference>
<dbReference type="PANTHER" id="PTHR46796:SF6">
    <property type="entry name" value="ARAC SUBFAMILY"/>
    <property type="match status" value="1"/>
</dbReference>
<protein>
    <submittedName>
        <fullName evidence="5">AraC family transcriptional regulator</fullName>
    </submittedName>
</protein>
<dbReference type="GO" id="GO:0043565">
    <property type="term" value="F:sequence-specific DNA binding"/>
    <property type="evidence" value="ECO:0007669"/>
    <property type="project" value="InterPro"/>
</dbReference>
<evidence type="ECO:0000256" key="3">
    <source>
        <dbReference type="ARBA" id="ARBA00023163"/>
    </source>
</evidence>
<dbReference type="STRING" id="326475.AWB66_03356"/>
<proteinExistence type="predicted"/>
<accession>A0A158ITX8</accession>
<feature type="domain" description="HTH araC/xylS-type" evidence="4">
    <location>
        <begin position="244"/>
        <end position="342"/>
    </location>
</feature>
<dbReference type="PROSITE" id="PS00041">
    <property type="entry name" value="HTH_ARAC_FAMILY_1"/>
    <property type="match status" value="1"/>
</dbReference>
<organism evidence="5 6">
    <name type="scientific">Caballeronia telluris</name>
    <dbReference type="NCBI Taxonomy" id="326475"/>
    <lineage>
        <taxon>Bacteria</taxon>
        <taxon>Pseudomonadati</taxon>
        <taxon>Pseudomonadota</taxon>
        <taxon>Betaproteobacteria</taxon>
        <taxon>Burkholderiales</taxon>
        <taxon>Burkholderiaceae</taxon>
        <taxon>Caballeronia</taxon>
    </lineage>
</organism>
<dbReference type="InterPro" id="IPR018060">
    <property type="entry name" value="HTH_AraC"/>
</dbReference>
<dbReference type="InterPro" id="IPR050204">
    <property type="entry name" value="AraC_XylS_family_regulators"/>
</dbReference>
<gene>
    <name evidence="5" type="ORF">AWB66_03356</name>
</gene>
<comment type="caution">
    <text evidence="5">The sequence shown here is derived from an EMBL/GenBank/DDBJ whole genome shotgun (WGS) entry which is preliminary data.</text>
</comment>